<reference evidence="1 2" key="1">
    <citation type="submission" date="2024-09" db="EMBL/GenBank/DDBJ databases">
        <authorList>
            <person name="Sun Q."/>
            <person name="Mori K."/>
        </authorList>
    </citation>
    <scope>NUCLEOTIDE SEQUENCE [LARGE SCALE GENOMIC DNA]</scope>
    <source>
        <strain evidence="1 2">JCM 3323</strain>
    </source>
</reference>
<dbReference type="RefSeq" id="WP_346123731.1">
    <property type="nucleotide sequence ID" value="NZ_BAAAXC010000014.1"/>
</dbReference>
<sequence>MRLSHRGCERSRRLALQAILAPALSLVPLSAQPTLTPSRKLSA</sequence>
<evidence type="ECO:0000313" key="2">
    <source>
        <dbReference type="Proteomes" id="UP001589646"/>
    </source>
</evidence>
<protein>
    <submittedName>
        <fullName evidence="1">Uncharacterized protein</fullName>
    </submittedName>
</protein>
<gene>
    <name evidence="1" type="ORF">ACFFRN_08160</name>
</gene>
<dbReference type="EMBL" id="JBHMCE010000002">
    <property type="protein sequence ID" value="MFB9526585.1"/>
    <property type="molecule type" value="Genomic_DNA"/>
</dbReference>
<evidence type="ECO:0000313" key="1">
    <source>
        <dbReference type="EMBL" id="MFB9526585.1"/>
    </source>
</evidence>
<accession>A0ABV5PTS6</accession>
<proteinExistence type="predicted"/>
<organism evidence="1 2">
    <name type="scientific">Nonomuraea roseola</name>
    <dbReference type="NCBI Taxonomy" id="46179"/>
    <lineage>
        <taxon>Bacteria</taxon>
        <taxon>Bacillati</taxon>
        <taxon>Actinomycetota</taxon>
        <taxon>Actinomycetes</taxon>
        <taxon>Streptosporangiales</taxon>
        <taxon>Streptosporangiaceae</taxon>
        <taxon>Nonomuraea</taxon>
    </lineage>
</organism>
<name>A0ABV5PTS6_9ACTN</name>
<keyword evidence="2" id="KW-1185">Reference proteome</keyword>
<comment type="caution">
    <text evidence="1">The sequence shown here is derived from an EMBL/GenBank/DDBJ whole genome shotgun (WGS) entry which is preliminary data.</text>
</comment>
<dbReference type="Proteomes" id="UP001589646">
    <property type="component" value="Unassembled WGS sequence"/>
</dbReference>